<name>A0ABW9ZQC0_9HYPH</name>
<feature type="domain" description="DUF4214" evidence="1">
    <location>
        <begin position="161"/>
        <end position="230"/>
    </location>
</feature>
<evidence type="ECO:0000259" key="1">
    <source>
        <dbReference type="Pfam" id="PF13946"/>
    </source>
</evidence>
<dbReference type="RefSeq" id="WP_161678227.1">
    <property type="nucleotide sequence ID" value="NZ_JAABLP010000014.1"/>
</dbReference>
<evidence type="ECO:0000313" key="2">
    <source>
        <dbReference type="EMBL" id="NBN66082.1"/>
    </source>
</evidence>
<organism evidence="2 3">
    <name type="scientific">Pannonibacter tanglangensis</name>
    <dbReference type="NCBI Taxonomy" id="2750084"/>
    <lineage>
        <taxon>Bacteria</taxon>
        <taxon>Pseudomonadati</taxon>
        <taxon>Pseudomonadota</taxon>
        <taxon>Alphaproteobacteria</taxon>
        <taxon>Hyphomicrobiales</taxon>
        <taxon>Stappiaceae</taxon>
        <taxon>Pannonibacter</taxon>
    </lineage>
</organism>
<keyword evidence="3" id="KW-1185">Reference proteome</keyword>
<dbReference type="SUPFAM" id="SSF51120">
    <property type="entry name" value="beta-Roll"/>
    <property type="match status" value="2"/>
</dbReference>
<dbReference type="Pfam" id="PF13946">
    <property type="entry name" value="DUF4214"/>
    <property type="match status" value="1"/>
</dbReference>
<dbReference type="Gene3D" id="1.10.3130.20">
    <property type="entry name" value="Phycobilisome linker domain"/>
    <property type="match status" value="1"/>
</dbReference>
<evidence type="ECO:0000313" key="3">
    <source>
        <dbReference type="Proteomes" id="UP000541347"/>
    </source>
</evidence>
<dbReference type="InterPro" id="IPR025282">
    <property type="entry name" value="DUF4214"/>
</dbReference>
<gene>
    <name evidence="2" type="ORF">GWI71_20565</name>
</gene>
<protein>
    <submittedName>
        <fullName evidence="2">DUF4214 domain-containing protein</fullName>
    </submittedName>
</protein>
<proteinExistence type="predicted"/>
<accession>A0ABW9ZQC0</accession>
<dbReference type="PROSITE" id="PS00330">
    <property type="entry name" value="HEMOLYSIN_CALCIUM"/>
    <property type="match status" value="1"/>
</dbReference>
<dbReference type="EMBL" id="JAABLP010000014">
    <property type="protein sequence ID" value="NBN66082.1"/>
    <property type="molecule type" value="Genomic_DNA"/>
</dbReference>
<dbReference type="PRINTS" id="PR00313">
    <property type="entry name" value="CABNDNGRPT"/>
</dbReference>
<dbReference type="Pfam" id="PF00353">
    <property type="entry name" value="HemolysinCabind"/>
    <property type="match status" value="2"/>
</dbReference>
<reference evidence="2 3" key="1">
    <citation type="submission" date="2020-01" db="EMBL/GenBank/DDBJ databases">
        <authorList>
            <person name="Peng S.Y."/>
            <person name="Li J."/>
            <person name="Wang M."/>
            <person name="Wang L."/>
            <person name="Wang C.Q."/>
            <person name="Wang J.R."/>
        </authorList>
    </citation>
    <scope>NUCLEOTIDE SEQUENCE [LARGE SCALE GENOMIC DNA]</scope>
    <source>
        <strain evidence="2 3">XCT-34</strain>
    </source>
</reference>
<dbReference type="Gene3D" id="2.150.10.10">
    <property type="entry name" value="Serralysin-like metalloprotease, C-terminal"/>
    <property type="match status" value="2"/>
</dbReference>
<dbReference type="Proteomes" id="UP000541347">
    <property type="component" value="Unassembled WGS sequence"/>
</dbReference>
<feature type="non-terminal residue" evidence="2">
    <location>
        <position position="1"/>
    </location>
</feature>
<dbReference type="InterPro" id="IPR001343">
    <property type="entry name" value="Hemolysn_Ca-bd"/>
</dbReference>
<comment type="caution">
    <text evidence="2">The sequence shown here is derived from an EMBL/GenBank/DDBJ whole genome shotgun (WGS) entry which is preliminary data.</text>
</comment>
<dbReference type="InterPro" id="IPR011049">
    <property type="entry name" value="Serralysin-like_metalloprot_C"/>
</dbReference>
<sequence>VSFTYDENGRVLTRSVDKSALQYPNCNNMDVDFVYGEISLPPDNDNEDPGASYPVERTLTGTAGSDVLEDDIASRSKIVGLEGNDLIRGRGGYDLLLGGPGNDVIYADYQTYVSGFDFDKSLAIYKVFRAVLQREPDETGYVGWARAMGEQGYTEAAVYNAVIASPEFTQKLGNPGHTTDEEFVEGLYQKVLGRALDEAGYAAWLGHLKNGGSRAAAVQGFYGSAEFQQKAQGWANTYQNSNAYAVDLLMAPYLSNSNRMKGGDGSDTLYGGNGDDYYVYAPGDGSDTIVEIGNLASGGDQIIMTGGIRWEDLTFRRGGENNTDLVIEVPALGGRPAGSITVKNWVSGGKDRIETLTIENVSVHGLGDK</sequence>
<dbReference type="InterPro" id="IPR038255">
    <property type="entry name" value="PBS_linker_sf"/>
</dbReference>
<dbReference type="InterPro" id="IPR018511">
    <property type="entry name" value="Hemolysin-typ_Ca-bd_CS"/>
</dbReference>